<dbReference type="EMBL" id="CM029040">
    <property type="protein sequence ID" value="KAG2631654.1"/>
    <property type="molecule type" value="Genomic_DNA"/>
</dbReference>
<name>A0A8T0VED5_PANVG</name>
<proteinExistence type="predicted"/>
<dbReference type="AlphaFoldDB" id="A0A8T0VED5"/>
<comment type="caution">
    <text evidence="1">The sequence shown here is derived from an EMBL/GenBank/DDBJ whole genome shotgun (WGS) entry which is preliminary data.</text>
</comment>
<evidence type="ECO:0000313" key="2">
    <source>
        <dbReference type="Proteomes" id="UP000823388"/>
    </source>
</evidence>
<sequence length="95" mass="10361">MAMRSLAVMLKALPRRVPGSGAFAKVNPWSTSSARLSDRAKCGSVKETAEQLMKRTEEKRQKYGRDYTRATVLGGIIGSAYLASVLSRLSKLLDA</sequence>
<organism evidence="1 2">
    <name type="scientific">Panicum virgatum</name>
    <name type="common">Blackwell switchgrass</name>
    <dbReference type="NCBI Taxonomy" id="38727"/>
    <lineage>
        <taxon>Eukaryota</taxon>
        <taxon>Viridiplantae</taxon>
        <taxon>Streptophyta</taxon>
        <taxon>Embryophyta</taxon>
        <taxon>Tracheophyta</taxon>
        <taxon>Spermatophyta</taxon>
        <taxon>Magnoliopsida</taxon>
        <taxon>Liliopsida</taxon>
        <taxon>Poales</taxon>
        <taxon>Poaceae</taxon>
        <taxon>PACMAD clade</taxon>
        <taxon>Panicoideae</taxon>
        <taxon>Panicodae</taxon>
        <taxon>Paniceae</taxon>
        <taxon>Panicinae</taxon>
        <taxon>Panicum</taxon>
        <taxon>Panicum sect. Hiantes</taxon>
    </lineage>
</organism>
<evidence type="ECO:0000313" key="1">
    <source>
        <dbReference type="EMBL" id="KAG2631654.1"/>
    </source>
</evidence>
<keyword evidence="2" id="KW-1185">Reference proteome</keyword>
<dbReference type="Proteomes" id="UP000823388">
    <property type="component" value="Chromosome 2N"/>
</dbReference>
<protein>
    <submittedName>
        <fullName evidence="1">Uncharacterized protein</fullName>
    </submittedName>
</protein>
<reference evidence="1" key="1">
    <citation type="submission" date="2020-05" db="EMBL/GenBank/DDBJ databases">
        <title>WGS assembly of Panicum virgatum.</title>
        <authorList>
            <person name="Lovell J.T."/>
            <person name="Jenkins J."/>
            <person name="Shu S."/>
            <person name="Juenger T.E."/>
            <person name="Schmutz J."/>
        </authorList>
    </citation>
    <scope>NUCLEOTIDE SEQUENCE</scope>
    <source>
        <strain evidence="1">AP13</strain>
    </source>
</reference>
<gene>
    <name evidence="1" type="ORF">PVAP13_2NG039300</name>
</gene>
<accession>A0A8T0VED5</accession>